<evidence type="ECO:0000313" key="3">
    <source>
        <dbReference type="Proteomes" id="UP000000758"/>
    </source>
</evidence>
<evidence type="ECO:0000256" key="1">
    <source>
        <dbReference type="SAM" id="MobiDB-lite"/>
    </source>
</evidence>
<feature type="compositionally biased region" description="Polar residues" evidence="1">
    <location>
        <begin position="42"/>
        <end position="51"/>
    </location>
</feature>
<sequence>MGHSRLRLWMVAGRVIRRSSGLGPWHRQHPANGAHYPGPAQSIETPTRSCGSISGPLSCMAPSPTPGPSSCFLPSRQFPLTTYNQSHMLRIAEHLPGLPPSTSMPSLAEISSGPINGM</sequence>
<proteinExistence type="predicted"/>
<dbReference type="AlphaFoldDB" id="A0RXU7"/>
<organism evidence="2 3">
    <name type="scientific">Cenarchaeum symbiosum (strain A)</name>
    <dbReference type="NCBI Taxonomy" id="414004"/>
    <lineage>
        <taxon>Archaea</taxon>
        <taxon>Nitrososphaerota</taxon>
        <taxon>Candidatus Cenarchaeales</taxon>
        <taxon>Candidatus Cenarchaeaceae</taxon>
        <taxon>Candidatus Cenarchaeum</taxon>
    </lineage>
</organism>
<dbReference type="Proteomes" id="UP000000758">
    <property type="component" value="Chromosome"/>
</dbReference>
<keyword evidence="3" id="KW-1185">Reference proteome</keyword>
<gene>
    <name evidence="2" type="ordered locus">CENSYa_1542</name>
</gene>
<name>A0RXU7_CENSY</name>
<dbReference type="HOGENOM" id="CLU_2067700_0_0_2"/>
<reference evidence="2 3" key="1">
    <citation type="journal article" date="2006" name="Proc. Natl. Acad. Sci. U.S.A.">
        <title>Genomic analysis of the uncultivated marine crenarchaeote Cenarchaeum symbiosum.</title>
        <authorList>
            <person name="Hallam S.J."/>
            <person name="Konstantinidis K.T."/>
            <person name="Putnam N."/>
            <person name="Schleper C."/>
            <person name="Watanabe Y."/>
            <person name="Sugahara J."/>
            <person name="Preston C."/>
            <person name="de la Torre J."/>
            <person name="Richardson P.M."/>
            <person name="DeLong E.F."/>
        </authorList>
    </citation>
    <scope>NUCLEOTIDE SEQUENCE [LARGE SCALE GENOMIC DNA]</scope>
    <source>
        <strain evidence="3">A</strain>
    </source>
</reference>
<protein>
    <submittedName>
        <fullName evidence="2">Uncharacterized protein</fullName>
    </submittedName>
</protein>
<feature type="region of interest" description="Disordered" evidence="1">
    <location>
        <begin position="95"/>
        <end position="118"/>
    </location>
</feature>
<dbReference type="STRING" id="414004.CENSYa_1542"/>
<dbReference type="EMBL" id="DP000238">
    <property type="protein sequence ID" value="ABK78164.1"/>
    <property type="molecule type" value="Genomic_DNA"/>
</dbReference>
<accession>A0RXU7</accession>
<dbReference type="EnsemblBacteria" id="ABK78164">
    <property type="protein sequence ID" value="ABK78164"/>
    <property type="gene ID" value="CENSYa_1542"/>
</dbReference>
<feature type="region of interest" description="Disordered" evidence="1">
    <location>
        <begin position="22"/>
        <end position="51"/>
    </location>
</feature>
<dbReference type="KEGG" id="csy:CENSYa_1542"/>
<evidence type="ECO:0000313" key="2">
    <source>
        <dbReference type="EMBL" id="ABK78164.1"/>
    </source>
</evidence>